<organism evidence="1 2">
    <name type="scientific">Capsicum baccatum</name>
    <name type="common">Peruvian pepper</name>
    <dbReference type="NCBI Taxonomy" id="33114"/>
    <lineage>
        <taxon>Eukaryota</taxon>
        <taxon>Viridiplantae</taxon>
        <taxon>Streptophyta</taxon>
        <taxon>Embryophyta</taxon>
        <taxon>Tracheophyta</taxon>
        <taxon>Spermatophyta</taxon>
        <taxon>Magnoliopsida</taxon>
        <taxon>eudicotyledons</taxon>
        <taxon>Gunneridae</taxon>
        <taxon>Pentapetalae</taxon>
        <taxon>asterids</taxon>
        <taxon>lamiids</taxon>
        <taxon>Solanales</taxon>
        <taxon>Solanaceae</taxon>
        <taxon>Solanoideae</taxon>
        <taxon>Capsiceae</taxon>
        <taxon>Capsicum</taxon>
    </lineage>
</organism>
<evidence type="ECO:0000313" key="1">
    <source>
        <dbReference type="EMBL" id="PHT36652.1"/>
    </source>
</evidence>
<keyword evidence="2" id="KW-1185">Reference proteome</keyword>
<sequence>MDESHLVATESPAPVPSKMNYQFSTYIRHVSDEVSSLKQENQELKFEWLSSLHVCERKGFGRFVESEDDSEELVRAIVSKEGVEHMIVHNILDIEVGKWIIMDFERDYREFGYELGLETDGNDDNVFLDVPVLQL</sequence>
<reference evidence="1 2" key="1">
    <citation type="journal article" date="2017" name="Genome Biol.">
        <title>New reference genome sequences of hot pepper reveal the massive evolution of plant disease-resistance genes by retroduplication.</title>
        <authorList>
            <person name="Kim S."/>
            <person name="Park J."/>
            <person name="Yeom S.I."/>
            <person name="Kim Y.M."/>
            <person name="Seo E."/>
            <person name="Kim K.T."/>
            <person name="Kim M.S."/>
            <person name="Lee J.M."/>
            <person name="Cheong K."/>
            <person name="Shin H.S."/>
            <person name="Kim S.B."/>
            <person name="Han K."/>
            <person name="Lee J."/>
            <person name="Park M."/>
            <person name="Lee H.A."/>
            <person name="Lee H.Y."/>
            <person name="Lee Y."/>
            <person name="Oh S."/>
            <person name="Lee J.H."/>
            <person name="Choi E."/>
            <person name="Choi E."/>
            <person name="Lee S.E."/>
            <person name="Jeon J."/>
            <person name="Kim H."/>
            <person name="Choi G."/>
            <person name="Song H."/>
            <person name="Lee J."/>
            <person name="Lee S.C."/>
            <person name="Kwon J.K."/>
            <person name="Lee H.Y."/>
            <person name="Koo N."/>
            <person name="Hong Y."/>
            <person name="Kim R.W."/>
            <person name="Kang W.H."/>
            <person name="Huh J.H."/>
            <person name="Kang B.C."/>
            <person name="Yang T.J."/>
            <person name="Lee Y.H."/>
            <person name="Bennetzen J.L."/>
            <person name="Choi D."/>
        </authorList>
    </citation>
    <scope>NUCLEOTIDE SEQUENCE [LARGE SCALE GENOMIC DNA]</scope>
    <source>
        <strain evidence="2">cv. PBC81</strain>
    </source>
</reference>
<protein>
    <submittedName>
        <fullName evidence="1">Uncharacterized protein</fullName>
    </submittedName>
</protein>
<dbReference type="EMBL" id="MLFT02000010">
    <property type="protein sequence ID" value="PHT36652.1"/>
    <property type="molecule type" value="Genomic_DNA"/>
</dbReference>
<dbReference type="OrthoDB" id="624345at2759"/>
<comment type="caution">
    <text evidence="1">The sequence shown here is derived from an EMBL/GenBank/DDBJ whole genome shotgun (WGS) entry which is preliminary data.</text>
</comment>
<proteinExistence type="predicted"/>
<dbReference type="Proteomes" id="UP000224567">
    <property type="component" value="Unassembled WGS sequence"/>
</dbReference>
<evidence type="ECO:0000313" key="2">
    <source>
        <dbReference type="Proteomes" id="UP000224567"/>
    </source>
</evidence>
<reference evidence="2" key="2">
    <citation type="journal article" date="2017" name="J. Anim. Genet.">
        <title>Multiple reference genome sequences of hot pepper reveal the massive evolution of plant disease resistance genes by retroduplication.</title>
        <authorList>
            <person name="Kim S."/>
            <person name="Park J."/>
            <person name="Yeom S.-I."/>
            <person name="Kim Y.-M."/>
            <person name="Seo E."/>
            <person name="Kim K.-T."/>
            <person name="Kim M.-S."/>
            <person name="Lee J.M."/>
            <person name="Cheong K."/>
            <person name="Shin H.-S."/>
            <person name="Kim S.-B."/>
            <person name="Han K."/>
            <person name="Lee J."/>
            <person name="Park M."/>
            <person name="Lee H.-A."/>
            <person name="Lee H.-Y."/>
            <person name="Lee Y."/>
            <person name="Oh S."/>
            <person name="Lee J.H."/>
            <person name="Choi E."/>
            <person name="Choi E."/>
            <person name="Lee S.E."/>
            <person name="Jeon J."/>
            <person name="Kim H."/>
            <person name="Choi G."/>
            <person name="Song H."/>
            <person name="Lee J."/>
            <person name="Lee S.-C."/>
            <person name="Kwon J.-K."/>
            <person name="Lee H.-Y."/>
            <person name="Koo N."/>
            <person name="Hong Y."/>
            <person name="Kim R.W."/>
            <person name="Kang W.-H."/>
            <person name="Huh J.H."/>
            <person name="Kang B.-C."/>
            <person name="Yang T.-J."/>
            <person name="Lee Y.-H."/>
            <person name="Bennetzen J.L."/>
            <person name="Choi D."/>
        </authorList>
    </citation>
    <scope>NUCLEOTIDE SEQUENCE [LARGE SCALE GENOMIC DNA]</scope>
    <source>
        <strain evidence="2">cv. PBC81</strain>
    </source>
</reference>
<dbReference type="STRING" id="33114.A0A2G2VUM5"/>
<gene>
    <name evidence="1" type="ORF">CQW23_24352</name>
</gene>
<dbReference type="AlphaFoldDB" id="A0A2G2VUM5"/>
<accession>A0A2G2VUM5</accession>
<name>A0A2G2VUM5_CAPBA</name>